<dbReference type="GO" id="GO:0030855">
    <property type="term" value="P:epithelial cell differentiation"/>
    <property type="evidence" value="ECO:0007669"/>
    <property type="project" value="UniProtKB-ARBA"/>
</dbReference>
<feature type="domain" description="Cadherin" evidence="11">
    <location>
        <begin position="4"/>
        <end position="113"/>
    </location>
</feature>
<dbReference type="GO" id="GO:0007156">
    <property type="term" value="P:homophilic cell adhesion via plasma membrane adhesion molecules"/>
    <property type="evidence" value="ECO:0007669"/>
    <property type="project" value="InterPro"/>
</dbReference>
<dbReference type="PRINTS" id="PR00205">
    <property type="entry name" value="CADHERIN"/>
</dbReference>
<evidence type="ECO:0000256" key="1">
    <source>
        <dbReference type="ARBA" id="ARBA00004370"/>
    </source>
</evidence>
<comment type="caution">
    <text evidence="12">The sequence shown here is derived from an EMBL/GenBank/DDBJ whole genome shotgun (WGS) entry which is preliminary data.</text>
</comment>
<protein>
    <submittedName>
        <fullName evidence="12">Fat-like protein cadherin-related tumor suppressor-like protein</fullName>
    </submittedName>
</protein>
<evidence type="ECO:0000256" key="8">
    <source>
        <dbReference type="ARBA" id="ARBA00023136"/>
    </source>
</evidence>
<dbReference type="Gene3D" id="2.60.40.60">
    <property type="entry name" value="Cadherins"/>
    <property type="match status" value="5"/>
</dbReference>
<dbReference type="PANTHER" id="PTHR24026">
    <property type="entry name" value="FAT ATYPICAL CADHERIN-RELATED"/>
    <property type="match status" value="1"/>
</dbReference>
<keyword evidence="7" id="KW-1133">Transmembrane helix</keyword>
<evidence type="ECO:0000259" key="11">
    <source>
        <dbReference type="PROSITE" id="PS50268"/>
    </source>
</evidence>
<dbReference type="PROSITE" id="PS50268">
    <property type="entry name" value="CADHERIN_2"/>
    <property type="match status" value="4"/>
</dbReference>
<dbReference type="GO" id="GO:0007424">
    <property type="term" value="P:open tracheal system development"/>
    <property type="evidence" value="ECO:0007669"/>
    <property type="project" value="UniProtKB-ARBA"/>
</dbReference>
<name>A0A1Y3BQ01_EURMA</name>
<dbReference type="InterPro" id="IPR002126">
    <property type="entry name" value="Cadherin-like_dom"/>
</dbReference>
<dbReference type="FunFam" id="2.60.40.60:FF:000100">
    <property type="entry name" value="protocadherin Fat 2"/>
    <property type="match status" value="1"/>
</dbReference>
<keyword evidence="9" id="KW-1015">Disulfide bond</keyword>
<evidence type="ECO:0000256" key="4">
    <source>
        <dbReference type="ARBA" id="ARBA00022729"/>
    </source>
</evidence>
<proteinExistence type="predicted"/>
<dbReference type="GO" id="GO:0005509">
    <property type="term" value="F:calcium ion binding"/>
    <property type="evidence" value="ECO:0007669"/>
    <property type="project" value="UniProtKB-UniRule"/>
</dbReference>
<accession>A0A1Y3BQ01</accession>
<evidence type="ECO:0000256" key="5">
    <source>
        <dbReference type="ARBA" id="ARBA00022737"/>
    </source>
</evidence>
<feature type="domain" description="Cadherin" evidence="11">
    <location>
        <begin position="114"/>
        <end position="218"/>
    </location>
</feature>
<dbReference type="SUPFAM" id="SSF49313">
    <property type="entry name" value="Cadherin-like"/>
    <property type="match status" value="5"/>
</dbReference>
<feature type="non-terminal residue" evidence="12">
    <location>
        <position position="488"/>
    </location>
</feature>
<feature type="domain" description="Cadherin" evidence="11">
    <location>
        <begin position="219"/>
        <end position="316"/>
    </location>
</feature>
<dbReference type="CDD" id="cd11304">
    <property type="entry name" value="Cadherin_repeat"/>
    <property type="match status" value="4"/>
</dbReference>
<dbReference type="GO" id="GO:0005886">
    <property type="term" value="C:plasma membrane"/>
    <property type="evidence" value="ECO:0007669"/>
    <property type="project" value="InterPro"/>
</dbReference>
<dbReference type="InterPro" id="IPR015919">
    <property type="entry name" value="Cadherin-like_sf"/>
</dbReference>
<dbReference type="OrthoDB" id="6252479at2759"/>
<keyword evidence="6 10" id="KW-0106">Calcium</keyword>
<dbReference type="EMBL" id="MUJZ01005415">
    <property type="protein sequence ID" value="OTF83049.1"/>
    <property type="molecule type" value="Genomic_DNA"/>
</dbReference>
<dbReference type="FunFam" id="2.60.40.60:FF:000013">
    <property type="entry name" value="Cadherin EGF LAG seven-pass G-type receptor"/>
    <property type="match status" value="1"/>
</dbReference>
<evidence type="ECO:0000256" key="6">
    <source>
        <dbReference type="ARBA" id="ARBA00022837"/>
    </source>
</evidence>
<evidence type="ECO:0000313" key="13">
    <source>
        <dbReference type="Proteomes" id="UP000194236"/>
    </source>
</evidence>
<comment type="subcellular location">
    <subcellularLocation>
        <location evidence="1">Membrane</location>
    </subcellularLocation>
</comment>
<dbReference type="SMART" id="SM00112">
    <property type="entry name" value="CA"/>
    <property type="match status" value="4"/>
</dbReference>
<reference evidence="12 13" key="1">
    <citation type="submission" date="2017-03" db="EMBL/GenBank/DDBJ databases">
        <title>Genome Survey of Euroglyphus maynei.</title>
        <authorList>
            <person name="Arlian L.G."/>
            <person name="Morgan M.S."/>
            <person name="Rider S.D."/>
        </authorList>
    </citation>
    <scope>NUCLEOTIDE SEQUENCE [LARGE SCALE GENOMIC DNA]</scope>
    <source>
        <strain evidence="12">Arlian Lab</strain>
        <tissue evidence="12">Whole body</tissue>
    </source>
</reference>
<evidence type="ECO:0000313" key="12">
    <source>
        <dbReference type="EMBL" id="OTF83049.1"/>
    </source>
</evidence>
<keyword evidence="5" id="KW-0677">Repeat</keyword>
<dbReference type="AlphaFoldDB" id="A0A1Y3BQ01"/>
<dbReference type="Proteomes" id="UP000194236">
    <property type="component" value="Unassembled WGS sequence"/>
</dbReference>
<dbReference type="GO" id="GO:0001736">
    <property type="term" value="P:establishment of planar polarity"/>
    <property type="evidence" value="ECO:0007669"/>
    <property type="project" value="UniProtKB-ARBA"/>
</dbReference>
<keyword evidence="13" id="KW-1185">Reference proteome</keyword>
<evidence type="ECO:0000256" key="2">
    <source>
        <dbReference type="ARBA" id="ARBA00022536"/>
    </source>
</evidence>
<organism evidence="12 13">
    <name type="scientific">Euroglyphus maynei</name>
    <name type="common">Mayne's house dust mite</name>
    <dbReference type="NCBI Taxonomy" id="6958"/>
    <lineage>
        <taxon>Eukaryota</taxon>
        <taxon>Metazoa</taxon>
        <taxon>Ecdysozoa</taxon>
        <taxon>Arthropoda</taxon>
        <taxon>Chelicerata</taxon>
        <taxon>Arachnida</taxon>
        <taxon>Acari</taxon>
        <taxon>Acariformes</taxon>
        <taxon>Sarcoptiformes</taxon>
        <taxon>Astigmata</taxon>
        <taxon>Psoroptidia</taxon>
        <taxon>Analgoidea</taxon>
        <taxon>Pyroglyphidae</taxon>
        <taxon>Pyroglyphinae</taxon>
        <taxon>Euroglyphus</taxon>
    </lineage>
</organism>
<keyword evidence="4" id="KW-0732">Signal</keyword>
<dbReference type="PANTHER" id="PTHR24026:SF133">
    <property type="entry name" value="CADHERIN-RELATED FAMILY MEMBER 2"/>
    <property type="match status" value="1"/>
</dbReference>
<dbReference type="Pfam" id="PF00028">
    <property type="entry name" value="Cadherin"/>
    <property type="match status" value="3"/>
</dbReference>
<evidence type="ECO:0000256" key="3">
    <source>
        <dbReference type="ARBA" id="ARBA00022692"/>
    </source>
</evidence>
<evidence type="ECO:0000256" key="10">
    <source>
        <dbReference type="PROSITE-ProRule" id="PRU00043"/>
    </source>
</evidence>
<keyword evidence="2" id="KW-0245">EGF-like domain</keyword>
<sequence length="488" mass="55447">MSFGQEKSVVNVFENITAGSVVIKLNVNNDYLNDQTSFAIYSTQSPGTLTKFEVESWSGRVRIKNRLDYEQGKQHVLLVEARSVRKHSRSLHQRTFTKVIINVIDVNDQPPQFITPYFETNVVESSSIGTSILQVQAFDTDYGNNAKINYTIISGNIDQTFDIEPDLGYIFVAKQLNFRQLSEYYLLIKANDQGQPSLSNTANVHILITLPDNSPPKFEQTNYVVEIREDEKVGTVIISVKMINKQASYFTIIAGDPDKTFTINVNNGELYIRRPLDYEHCSSYQLTIEASNLMGANVTTKVFINIIDINDNAPYWNQTVFDGQIFETTPINTFVQTESGSPLVIRAYDNDSFYNLVYQIVEHEAREYFRIEPRTGAISLIKMLDCDKHQQLQFSVSVIDDGTPKLKASNDATVRIKCLPVNDCPPVFVVDKFHATLFLPTFPNVIITKVSAIDCDFNPDKNDQNSDLKYHLKQINDEQAKFWINSTT</sequence>
<evidence type="ECO:0000256" key="9">
    <source>
        <dbReference type="ARBA" id="ARBA00023157"/>
    </source>
</evidence>
<keyword evidence="3" id="KW-0812">Transmembrane</keyword>
<gene>
    <name evidence="12" type="ORF">BLA29_004806</name>
</gene>
<dbReference type="InterPro" id="IPR020894">
    <property type="entry name" value="Cadherin_CS"/>
</dbReference>
<evidence type="ECO:0000256" key="7">
    <source>
        <dbReference type="ARBA" id="ARBA00022989"/>
    </source>
</evidence>
<keyword evidence="8" id="KW-0472">Membrane</keyword>
<dbReference type="PROSITE" id="PS00232">
    <property type="entry name" value="CADHERIN_1"/>
    <property type="match status" value="1"/>
</dbReference>
<feature type="domain" description="Cadherin" evidence="11">
    <location>
        <begin position="317"/>
        <end position="428"/>
    </location>
</feature>